<keyword evidence="8 18" id="KW-0547">Nucleotide-binding</keyword>
<dbReference type="GO" id="GO:0016020">
    <property type="term" value="C:membrane"/>
    <property type="evidence" value="ECO:0007669"/>
    <property type="project" value="UniProtKB-SubCell"/>
</dbReference>
<evidence type="ECO:0000313" key="22">
    <source>
        <dbReference type="Proteomes" id="UP000554482"/>
    </source>
</evidence>
<sequence>MSSVKCDSELKFGFIFSLIFIFRQVFVITSAQNCSQLSQQKYIYCSDNVQIKYPFCWKEFDKTCPPPPPSQEKGLSTGVKVLIGVFTGLGALLVFLLLTYITYRRSNVKSSSKVETFLESCENLCLQRYKYSDIKKMTNSFKETLGKGGYGCVFKGKLMRDGRLVAVKMLNESKGNGDDFINEVAAIGRTNHVNVVSLLGFCTEGTKRALVYEFMPNGSLESASASSGPHALTPEYPTITQVLEHLQCSGGTRNLS</sequence>
<keyword evidence="10 18" id="KW-0067">ATP-binding</keyword>
<dbReference type="AlphaFoldDB" id="A0A7J6VKC2"/>
<comment type="catalytic activity">
    <reaction evidence="17">
        <text>L-seryl-[protein] + ATP = O-phospho-L-seryl-[protein] + ADP + H(+)</text>
        <dbReference type="Rhea" id="RHEA:17989"/>
        <dbReference type="Rhea" id="RHEA-COMP:9863"/>
        <dbReference type="Rhea" id="RHEA-COMP:11604"/>
        <dbReference type="ChEBI" id="CHEBI:15378"/>
        <dbReference type="ChEBI" id="CHEBI:29999"/>
        <dbReference type="ChEBI" id="CHEBI:30616"/>
        <dbReference type="ChEBI" id="CHEBI:83421"/>
        <dbReference type="ChEBI" id="CHEBI:456216"/>
        <dbReference type="EC" id="2.7.11.1"/>
    </reaction>
</comment>
<evidence type="ECO:0000313" key="21">
    <source>
        <dbReference type="EMBL" id="KAF5185576.1"/>
    </source>
</evidence>
<keyword evidence="11 19" id="KW-1133">Transmembrane helix</keyword>
<evidence type="ECO:0000256" key="11">
    <source>
        <dbReference type="ARBA" id="ARBA00022989"/>
    </source>
</evidence>
<dbReference type="Pfam" id="PF07714">
    <property type="entry name" value="PK_Tyr_Ser-Thr"/>
    <property type="match status" value="1"/>
</dbReference>
<evidence type="ECO:0000256" key="13">
    <source>
        <dbReference type="ARBA" id="ARBA00023157"/>
    </source>
</evidence>
<name>A0A7J6VKC2_THATH</name>
<dbReference type="PANTHER" id="PTHR27009">
    <property type="entry name" value="RUST RESISTANCE KINASE LR10-RELATED"/>
    <property type="match status" value="1"/>
</dbReference>
<comment type="subcellular location">
    <subcellularLocation>
        <location evidence="1">Membrane</location>
        <topology evidence="1">Single-pass type I membrane protein</topology>
    </subcellularLocation>
</comment>
<dbReference type="InterPro" id="IPR001245">
    <property type="entry name" value="Ser-Thr/Tyr_kinase_cat_dom"/>
</dbReference>
<keyword evidence="13" id="KW-1015">Disulfide bond</keyword>
<keyword evidence="9 21" id="KW-0418">Kinase</keyword>
<dbReference type="FunFam" id="3.30.200.20:FF:000059">
    <property type="entry name" value="S-receptor-like serine/threonine-protein kinase"/>
    <property type="match status" value="1"/>
</dbReference>
<feature type="binding site" evidence="18">
    <location>
        <position position="168"/>
    </location>
    <ligand>
        <name>ATP</name>
        <dbReference type="ChEBI" id="CHEBI:30616"/>
    </ligand>
</feature>
<evidence type="ECO:0000259" key="20">
    <source>
        <dbReference type="PROSITE" id="PS50011"/>
    </source>
</evidence>
<evidence type="ECO:0000256" key="5">
    <source>
        <dbReference type="ARBA" id="ARBA00022679"/>
    </source>
</evidence>
<evidence type="ECO:0000256" key="10">
    <source>
        <dbReference type="ARBA" id="ARBA00022840"/>
    </source>
</evidence>
<keyword evidence="7" id="KW-0732">Signal</keyword>
<feature type="transmembrane region" description="Helical" evidence="19">
    <location>
        <begin position="12"/>
        <end position="31"/>
    </location>
</feature>
<evidence type="ECO:0000256" key="15">
    <source>
        <dbReference type="ARBA" id="ARBA00023180"/>
    </source>
</evidence>
<feature type="domain" description="Protein kinase" evidence="20">
    <location>
        <begin position="139"/>
        <end position="256"/>
    </location>
</feature>
<evidence type="ECO:0000256" key="16">
    <source>
        <dbReference type="ARBA" id="ARBA00047899"/>
    </source>
</evidence>
<dbReference type="PROSITE" id="PS00107">
    <property type="entry name" value="PROTEIN_KINASE_ATP"/>
    <property type="match status" value="1"/>
</dbReference>
<reference evidence="21 22" key="1">
    <citation type="submission" date="2020-06" db="EMBL/GenBank/DDBJ databases">
        <title>Transcriptomic and genomic resources for Thalictrum thalictroides and T. hernandezii: Facilitating candidate gene discovery in an emerging model plant lineage.</title>
        <authorList>
            <person name="Arias T."/>
            <person name="Riano-Pachon D.M."/>
            <person name="Di Stilio V.S."/>
        </authorList>
    </citation>
    <scope>NUCLEOTIDE SEQUENCE [LARGE SCALE GENOMIC DNA]</scope>
    <source>
        <strain evidence="22">cv. WT478/WT964</strain>
        <tissue evidence="21">Leaves</tissue>
    </source>
</reference>
<dbReference type="InterPro" id="IPR045874">
    <property type="entry name" value="LRK10/LRL21-25-like"/>
</dbReference>
<dbReference type="EMBL" id="JABWDY010030499">
    <property type="protein sequence ID" value="KAF5185576.1"/>
    <property type="molecule type" value="Genomic_DNA"/>
</dbReference>
<evidence type="ECO:0000256" key="2">
    <source>
        <dbReference type="ARBA" id="ARBA00012513"/>
    </source>
</evidence>
<dbReference type="PROSITE" id="PS50011">
    <property type="entry name" value="PROTEIN_KINASE_DOM"/>
    <property type="match status" value="1"/>
</dbReference>
<evidence type="ECO:0000256" key="1">
    <source>
        <dbReference type="ARBA" id="ARBA00004479"/>
    </source>
</evidence>
<evidence type="ECO:0000256" key="8">
    <source>
        <dbReference type="ARBA" id="ARBA00022741"/>
    </source>
</evidence>
<evidence type="ECO:0000256" key="14">
    <source>
        <dbReference type="ARBA" id="ARBA00023170"/>
    </source>
</evidence>
<evidence type="ECO:0000256" key="17">
    <source>
        <dbReference type="ARBA" id="ARBA00048679"/>
    </source>
</evidence>
<evidence type="ECO:0000256" key="12">
    <source>
        <dbReference type="ARBA" id="ARBA00023136"/>
    </source>
</evidence>
<comment type="caution">
    <text evidence="21">The sequence shown here is derived from an EMBL/GenBank/DDBJ whole genome shotgun (WGS) entry which is preliminary data.</text>
</comment>
<dbReference type="Proteomes" id="UP000554482">
    <property type="component" value="Unassembled WGS sequence"/>
</dbReference>
<evidence type="ECO:0000256" key="4">
    <source>
        <dbReference type="ARBA" id="ARBA00022536"/>
    </source>
</evidence>
<keyword evidence="6 19" id="KW-0812">Transmembrane</keyword>
<evidence type="ECO:0000256" key="6">
    <source>
        <dbReference type="ARBA" id="ARBA00022692"/>
    </source>
</evidence>
<evidence type="ECO:0000256" key="3">
    <source>
        <dbReference type="ARBA" id="ARBA00022527"/>
    </source>
</evidence>
<feature type="transmembrane region" description="Helical" evidence="19">
    <location>
        <begin position="81"/>
        <end position="103"/>
    </location>
</feature>
<dbReference type="InterPro" id="IPR011009">
    <property type="entry name" value="Kinase-like_dom_sf"/>
</dbReference>
<evidence type="ECO:0000256" key="18">
    <source>
        <dbReference type="PROSITE-ProRule" id="PRU10141"/>
    </source>
</evidence>
<keyword evidence="22" id="KW-1185">Reference proteome</keyword>
<protein>
    <recommendedName>
        <fullName evidence="2">non-specific serine/threonine protein kinase</fullName>
        <ecNumber evidence="2">2.7.11.1</ecNumber>
    </recommendedName>
</protein>
<evidence type="ECO:0000256" key="9">
    <source>
        <dbReference type="ARBA" id="ARBA00022777"/>
    </source>
</evidence>
<accession>A0A7J6VKC2</accession>
<keyword evidence="3" id="KW-0723">Serine/threonine-protein kinase</keyword>
<proteinExistence type="predicted"/>
<keyword evidence="5" id="KW-0808">Transferase</keyword>
<evidence type="ECO:0000256" key="7">
    <source>
        <dbReference type="ARBA" id="ARBA00022729"/>
    </source>
</evidence>
<dbReference type="InterPro" id="IPR017441">
    <property type="entry name" value="Protein_kinase_ATP_BS"/>
</dbReference>
<dbReference type="InterPro" id="IPR000719">
    <property type="entry name" value="Prot_kinase_dom"/>
</dbReference>
<dbReference type="GO" id="GO:0005524">
    <property type="term" value="F:ATP binding"/>
    <property type="evidence" value="ECO:0007669"/>
    <property type="project" value="UniProtKB-UniRule"/>
</dbReference>
<evidence type="ECO:0000256" key="19">
    <source>
        <dbReference type="SAM" id="Phobius"/>
    </source>
</evidence>
<keyword evidence="4" id="KW-0245">EGF-like domain</keyword>
<organism evidence="21 22">
    <name type="scientific">Thalictrum thalictroides</name>
    <name type="common">Rue-anemone</name>
    <name type="synonym">Anemone thalictroides</name>
    <dbReference type="NCBI Taxonomy" id="46969"/>
    <lineage>
        <taxon>Eukaryota</taxon>
        <taxon>Viridiplantae</taxon>
        <taxon>Streptophyta</taxon>
        <taxon>Embryophyta</taxon>
        <taxon>Tracheophyta</taxon>
        <taxon>Spermatophyta</taxon>
        <taxon>Magnoliopsida</taxon>
        <taxon>Ranunculales</taxon>
        <taxon>Ranunculaceae</taxon>
        <taxon>Thalictroideae</taxon>
        <taxon>Thalictrum</taxon>
    </lineage>
</organism>
<keyword evidence="15" id="KW-0325">Glycoprotein</keyword>
<dbReference type="Gene3D" id="3.30.200.20">
    <property type="entry name" value="Phosphorylase Kinase, domain 1"/>
    <property type="match status" value="1"/>
</dbReference>
<dbReference type="EC" id="2.7.11.1" evidence="2"/>
<dbReference type="GO" id="GO:0004674">
    <property type="term" value="F:protein serine/threonine kinase activity"/>
    <property type="evidence" value="ECO:0007669"/>
    <property type="project" value="UniProtKB-KW"/>
</dbReference>
<dbReference type="OrthoDB" id="248923at2759"/>
<dbReference type="SUPFAM" id="SSF56112">
    <property type="entry name" value="Protein kinase-like (PK-like)"/>
    <property type="match status" value="1"/>
</dbReference>
<keyword evidence="14 21" id="KW-0675">Receptor</keyword>
<gene>
    <name evidence="21" type="ORF">FRX31_024837</name>
</gene>
<keyword evidence="12 19" id="KW-0472">Membrane</keyword>
<comment type="catalytic activity">
    <reaction evidence="16">
        <text>L-threonyl-[protein] + ATP = O-phospho-L-threonyl-[protein] + ADP + H(+)</text>
        <dbReference type="Rhea" id="RHEA:46608"/>
        <dbReference type="Rhea" id="RHEA-COMP:11060"/>
        <dbReference type="Rhea" id="RHEA-COMP:11605"/>
        <dbReference type="ChEBI" id="CHEBI:15378"/>
        <dbReference type="ChEBI" id="CHEBI:30013"/>
        <dbReference type="ChEBI" id="CHEBI:30616"/>
        <dbReference type="ChEBI" id="CHEBI:61977"/>
        <dbReference type="ChEBI" id="CHEBI:456216"/>
        <dbReference type="EC" id="2.7.11.1"/>
    </reaction>
</comment>